<dbReference type="InterPro" id="IPR000873">
    <property type="entry name" value="AMP-dep_synth/lig_dom"/>
</dbReference>
<keyword evidence="5" id="KW-1185">Reference proteome</keyword>
<evidence type="ECO:0000256" key="1">
    <source>
        <dbReference type="ARBA" id="ARBA00006432"/>
    </source>
</evidence>
<dbReference type="Proteomes" id="UP000193077">
    <property type="component" value="Unassembled WGS sequence"/>
</dbReference>
<dbReference type="Gene3D" id="3.30.300.30">
    <property type="match status" value="1"/>
</dbReference>
<organism evidence="4 5">
    <name type="scientific">Falsiruegeria litorea R37</name>
    <dbReference type="NCBI Taxonomy" id="1200284"/>
    <lineage>
        <taxon>Bacteria</taxon>
        <taxon>Pseudomonadati</taxon>
        <taxon>Pseudomonadota</taxon>
        <taxon>Alphaproteobacteria</taxon>
        <taxon>Rhodobacterales</taxon>
        <taxon>Roseobacteraceae</taxon>
        <taxon>Falsiruegeria</taxon>
    </lineage>
</organism>
<evidence type="ECO:0000259" key="2">
    <source>
        <dbReference type="Pfam" id="PF00501"/>
    </source>
</evidence>
<dbReference type="SUPFAM" id="SSF56801">
    <property type="entry name" value="Acetyl-CoA synthetase-like"/>
    <property type="match status" value="1"/>
</dbReference>
<dbReference type="OrthoDB" id="9803968at2"/>
<dbReference type="InterPro" id="IPR020845">
    <property type="entry name" value="AMP-binding_CS"/>
</dbReference>
<dbReference type="Pfam" id="PF13193">
    <property type="entry name" value="AMP-binding_C"/>
    <property type="match status" value="1"/>
</dbReference>
<evidence type="ECO:0000259" key="3">
    <source>
        <dbReference type="Pfam" id="PF13193"/>
    </source>
</evidence>
<dbReference type="InterPro" id="IPR045851">
    <property type="entry name" value="AMP-bd_C_sf"/>
</dbReference>
<name>A0A1Y5R6Z0_9RHOB</name>
<dbReference type="AlphaFoldDB" id="A0A1Y5R6Z0"/>
<protein>
    <submittedName>
        <fullName evidence="4">Long-chain-fatty-acid--CoA ligase</fullName>
        <ecNumber evidence="4">6.2.1.3</ecNumber>
    </submittedName>
</protein>
<dbReference type="NCBIfam" id="NF005702">
    <property type="entry name" value="PRK07514.1"/>
    <property type="match status" value="1"/>
</dbReference>
<evidence type="ECO:0000313" key="4">
    <source>
        <dbReference type="EMBL" id="SLN10616.1"/>
    </source>
</evidence>
<dbReference type="EMBL" id="FWFO01000001">
    <property type="protein sequence ID" value="SLN10616.1"/>
    <property type="molecule type" value="Genomic_DNA"/>
</dbReference>
<dbReference type="Gene3D" id="3.40.50.12780">
    <property type="entry name" value="N-terminal domain of ligase-like"/>
    <property type="match status" value="1"/>
</dbReference>
<dbReference type="PANTHER" id="PTHR43201:SF8">
    <property type="entry name" value="ACYL-COA SYNTHETASE FAMILY MEMBER 3"/>
    <property type="match status" value="1"/>
</dbReference>
<dbReference type="CDD" id="cd05941">
    <property type="entry name" value="MCS"/>
    <property type="match status" value="1"/>
</dbReference>
<dbReference type="EC" id="6.2.1.3" evidence="4"/>
<dbReference type="PROSITE" id="PS00455">
    <property type="entry name" value="AMP_BINDING"/>
    <property type="match status" value="1"/>
</dbReference>
<comment type="similarity">
    <text evidence="1">Belongs to the ATP-dependent AMP-binding enzyme family.</text>
</comment>
<proteinExistence type="inferred from homology"/>
<feature type="domain" description="AMP-dependent synthetase/ligase" evidence="2">
    <location>
        <begin position="23"/>
        <end position="360"/>
    </location>
</feature>
<sequence>MYDRNHLISQLKASSMGREDDVFAHLQGGETVSFGALFSGAERMAAALVSCGVLPGDRVAVQVAKTIQTIELYLGTVMAGGIFLPLNTAYTGPEVGYFVGDASPRVVVCDPDRLGEISAISGGAEVLTLDAVGQGSLRDLADGQDGFDVVARDPGDLAAILYTSGTTGRSKGAMLSHDNLASNSTELRDYWRFTADDVLIHALPIFHTHGLFVATNVALLSGAKVVFLPGFDPDAILKAMPTATALMGVPTFYTRLLADDRLTRARAGNMRLFISGSAPLLVDTHEQWEERTGHRILERYGMTETNMSTSNPYDGERRAGTVGFPLPGVEARVMNEGAEVPTGEIGVLEVRGANVFQGYWQMPEKTAEELKSDGWFITGDMAKIDADGYVTIVGREKDLIITGGFNVYPKEVESLIDDLPGVLESAVIGAPHPDFGEGVVAVVVPEVDGTSAQAVSEALQGQLAKFKQPKRVILLDALPRNTMGKVQKKALRETYAGIFADG</sequence>
<dbReference type="InterPro" id="IPR042099">
    <property type="entry name" value="ANL_N_sf"/>
</dbReference>
<reference evidence="4 5" key="1">
    <citation type="submission" date="2017-03" db="EMBL/GenBank/DDBJ databases">
        <authorList>
            <person name="Afonso C.L."/>
            <person name="Miller P.J."/>
            <person name="Scott M.A."/>
            <person name="Spackman E."/>
            <person name="Goraichik I."/>
            <person name="Dimitrov K.M."/>
            <person name="Suarez D.L."/>
            <person name="Swayne D.E."/>
        </authorList>
    </citation>
    <scope>NUCLEOTIDE SEQUENCE [LARGE SCALE GENOMIC DNA]</scope>
    <source>
        <strain evidence="4 5">CECT 7639</strain>
    </source>
</reference>
<dbReference type="RefSeq" id="WP_085793800.1">
    <property type="nucleotide sequence ID" value="NZ_FWFO01000001.1"/>
</dbReference>
<keyword evidence="4" id="KW-0436">Ligase</keyword>
<feature type="domain" description="AMP-binding enzyme C-terminal" evidence="3">
    <location>
        <begin position="411"/>
        <end position="485"/>
    </location>
</feature>
<accession>A0A1Y5R6Z0</accession>
<dbReference type="GO" id="GO:0004467">
    <property type="term" value="F:long-chain fatty acid-CoA ligase activity"/>
    <property type="evidence" value="ECO:0007669"/>
    <property type="project" value="UniProtKB-EC"/>
</dbReference>
<dbReference type="GO" id="GO:0031956">
    <property type="term" value="F:medium-chain fatty acid-CoA ligase activity"/>
    <property type="evidence" value="ECO:0007669"/>
    <property type="project" value="TreeGrafter"/>
</dbReference>
<evidence type="ECO:0000313" key="5">
    <source>
        <dbReference type="Proteomes" id="UP000193077"/>
    </source>
</evidence>
<dbReference type="InterPro" id="IPR025110">
    <property type="entry name" value="AMP-bd_C"/>
</dbReference>
<dbReference type="Pfam" id="PF00501">
    <property type="entry name" value="AMP-binding"/>
    <property type="match status" value="1"/>
</dbReference>
<dbReference type="PANTHER" id="PTHR43201">
    <property type="entry name" value="ACYL-COA SYNTHETASE"/>
    <property type="match status" value="1"/>
</dbReference>
<gene>
    <name evidence="4" type="primary">lcfB_1</name>
    <name evidence="4" type="ORF">TRL7639_00023</name>
</gene>